<evidence type="ECO:0000256" key="1">
    <source>
        <dbReference type="SAM" id="MobiDB-lite"/>
    </source>
</evidence>
<dbReference type="PANTHER" id="PTHR38442:SF1">
    <property type="entry name" value="INNER MEMBRANE PROTEIN"/>
    <property type="match status" value="1"/>
</dbReference>
<protein>
    <submittedName>
        <fullName evidence="3">DUF445 domain-containing protein</fullName>
    </submittedName>
</protein>
<evidence type="ECO:0000313" key="3">
    <source>
        <dbReference type="EMBL" id="GAA3996418.1"/>
    </source>
</evidence>
<name>A0ABP7RES2_9BURK</name>
<evidence type="ECO:0000313" key="4">
    <source>
        <dbReference type="Proteomes" id="UP001501627"/>
    </source>
</evidence>
<dbReference type="InterPro" id="IPR007383">
    <property type="entry name" value="DUF445"/>
</dbReference>
<evidence type="ECO:0000256" key="2">
    <source>
        <dbReference type="SAM" id="Phobius"/>
    </source>
</evidence>
<dbReference type="Proteomes" id="UP001501627">
    <property type="component" value="Unassembled WGS sequence"/>
</dbReference>
<feature type="transmembrane region" description="Helical" evidence="2">
    <location>
        <begin position="421"/>
        <end position="444"/>
    </location>
</feature>
<feature type="transmembrane region" description="Helical" evidence="2">
    <location>
        <begin position="63"/>
        <end position="82"/>
    </location>
</feature>
<keyword evidence="2" id="KW-1133">Transmembrane helix</keyword>
<reference evidence="4" key="1">
    <citation type="journal article" date="2019" name="Int. J. Syst. Evol. Microbiol.">
        <title>The Global Catalogue of Microorganisms (GCM) 10K type strain sequencing project: providing services to taxonomists for standard genome sequencing and annotation.</title>
        <authorList>
            <consortium name="The Broad Institute Genomics Platform"/>
            <consortium name="The Broad Institute Genome Sequencing Center for Infectious Disease"/>
            <person name="Wu L."/>
            <person name="Ma J."/>
        </authorList>
    </citation>
    <scope>NUCLEOTIDE SEQUENCE [LARGE SCALE GENOMIC DNA]</scope>
    <source>
        <strain evidence="4">JCM 17561</strain>
    </source>
</reference>
<keyword evidence="2" id="KW-0812">Transmembrane</keyword>
<dbReference type="EMBL" id="BAABBP010000016">
    <property type="protein sequence ID" value="GAA3996418.1"/>
    <property type="molecule type" value="Genomic_DNA"/>
</dbReference>
<proteinExistence type="predicted"/>
<dbReference type="PANTHER" id="PTHR38442">
    <property type="entry name" value="INNER MEMBRANE PROTEIN-RELATED"/>
    <property type="match status" value="1"/>
</dbReference>
<sequence length="446" mass="49202">MLTGMQAFSADHESQQSAAPDEHARLLRRAKHQATGLLLAVVAVFVLTHFLPRGLAVDCVRAVAEAAMVGALADWFAVSALFRRIPLPLLARHTDIIARNQARIGANLSAFVRDKFLDAPSLVTMIRRHDPADLLAQWLTAPDNADLLGRQAARLVRMLLDAVEDQPVEQLLVRALRSLVGQLDLSRSSAAALAALTREGRHQVLLDALLAQLGERVRSEGARTLVADTLAQWLRREHPLKQRVLPTEWLTDKGADAVTHAVDQLLKNLADDPQHELRGALDAALARLIERLDSDPDWRRRGDAMRDFLQSDERLAHYVHGLWRGLRRRLRADLRDEGSRLSASVTQMGQWLGQALAQDAALRVRLNVRLQLWAASFAPEVAQSVADHIRATIARWDAQEMSRLVELHIGRDLQVIRINGTVVGGLIGLLLFAVGNAGALWALASG</sequence>
<comment type="caution">
    <text evidence="3">The sequence shown here is derived from an EMBL/GenBank/DDBJ whole genome shotgun (WGS) entry which is preliminary data.</text>
</comment>
<feature type="compositionally biased region" description="Basic and acidic residues" evidence="1">
    <location>
        <begin position="10"/>
        <end position="22"/>
    </location>
</feature>
<organism evidence="3 4">
    <name type="scientific">Comamonas faecalis</name>
    <dbReference type="NCBI Taxonomy" id="1387849"/>
    <lineage>
        <taxon>Bacteria</taxon>
        <taxon>Pseudomonadati</taxon>
        <taxon>Pseudomonadota</taxon>
        <taxon>Betaproteobacteria</taxon>
        <taxon>Burkholderiales</taxon>
        <taxon>Comamonadaceae</taxon>
        <taxon>Comamonas</taxon>
    </lineage>
</organism>
<accession>A0ABP7RES2</accession>
<dbReference type="Pfam" id="PF04286">
    <property type="entry name" value="DUF445"/>
    <property type="match status" value="1"/>
</dbReference>
<feature type="transmembrane region" description="Helical" evidence="2">
    <location>
        <begin position="34"/>
        <end position="51"/>
    </location>
</feature>
<keyword evidence="2" id="KW-0472">Membrane</keyword>
<keyword evidence="4" id="KW-1185">Reference proteome</keyword>
<feature type="region of interest" description="Disordered" evidence="1">
    <location>
        <begin position="1"/>
        <end position="22"/>
    </location>
</feature>
<gene>
    <name evidence="3" type="ORF">GCM10022279_20080</name>
</gene>